<proteinExistence type="inferred from homology"/>
<comment type="subcellular location">
    <subcellularLocation>
        <location evidence="1">Cell outer membrane</location>
    </subcellularLocation>
</comment>
<evidence type="ECO:0000259" key="8">
    <source>
        <dbReference type="Pfam" id="PF14322"/>
    </source>
</evidence>
<keyword evidence="3 6" id="KW-0732">Signal</keyword>
<gene>
    <name evidence="9" type="ORF">ABR189_15440</name>
</gene>
<dbReference type="Pfam" id="PF14322">
    <property type="entry name" value="SusD-like_3"/>
    <property type="match status" value="1"/>
</dbReference>
<name>A0ABV2T6Y7_9BACT</name>
<organism evidence="9 10">
    <name type="scientific">Chitinophaga defluvii</name>
    <dbReference type="NCBI Taxonomy" id="3163343"/>
    <lineage>
        <taxon>Bacteria</taxon>
        <taxon>Pseudomonadati</taxon>
        <taxon>Bacteroidota</taxon>
        <taxon>Chitinophagia</taxon>
        <taxon>Chitinophagales</taxon>
        <taxon>Chitinophagaceae</taxon>
        <taxon>Chitinophaga</taxon>
    </lineage>
</organism>
<dbReference type="InterPro" id="IPR012944">
    <property type="entry name" value="SusD_RagB_dom"/>
</dbReference>
<evidence type="ECO:0000256" key="4">
    <source>
        <dbReference type="ARBA" id="ARBA00023136"/>
    </source>
</evidence>
<sequence length="511" mass="56843">MKNISIKYILGVVALAGGLHACTNLDEKDKSNYIEGPFPSPSNEQTYQSVAYQSLSAFKGYIGAYWNICEASTDEVVVPTRGGDWGDGNKWKDLHLHEWTENHAEINGAWEWGYGGISTCNQILYTLEQAPQFKAKGRLMAEVSTMRAFYYFCMMDAFGNIPIAAKLPTEDPTPETKPVAEVFTFIETALKAAIDSLSEDVTVATYGLPTKWAAWSMLAKLYLNAGVYTNTNRWDDAIAACEKVVTSGKYDITNNFTIIFSPDNGPGNKEVIFAIPFDAQKATGMDFQMRTLHYASRATFLIPSNPYNGFCTLEDFYKSFADPNDQRNKMWLEGPQKDAAGAPLMSDGRQVVLTPEIKFNVANPNNPFDVGGSFEGKGMGARSIKYYPDKNSNGGSGNNDYAFLRYADVLLMEAEAKARKANVPATALPAINAIRTQRGAAPLVALTWDDLLAERGREMAWEGWRRNDLVRFGKWEGKWGIKTDADVQKRVFPIPRKQLDLNPKLVQNKGY</sequence>
<dbReference type="SUPFAM" id="SSF48452">
    <property type="entry name" value="TPR-like"/>
    <property type="match status" value="1"/>
</dbReference>
<evidence type="ECO:0000256" key="3">
    <source>
        <dbReference type="ARBA" id="ARBA00022729"/>
    </source>
</evidence>
<feature type="domain" description="RagB/SusD" evidence="7">
    <location>
        <begin position="269"/>
        <end position="511"/>
    </location>
</feature>
<reference evidence="9 10" key="1">
    <citation type="submission" date="2024-06" db="EMBL/GenBank/DDBJ databases">
        <title>Chitinophaga defluvii sp. nov., isolated from municipal sewage.</title>
        <authorList>
            <person name="Zhang L."/>
        </authorList>
    </citation>
    <scope>NUCLEOTIDE SEQUENCE [LARGE SCALE GENOMIC DNA]</scope>
    <source>
        <strain evidence="9 10">H8</strain>
    </source>
</reference>
<dbReference type="CDD" id="cd08977">
    <property type="entry name" value="SusD"/>
    <property type="match status" value="1"/>
</dbReference>
<keyword evidence="10" id="KW-1185">Reference proteome</keyword>
<evidence type="ECO:0000313" key="9">
    <source>
        <dbReference type="EMBL" id="MET6998776.1"/>
    </source>
</evidence>
<dbReference type="RefSeq" id="WP_354661416.1">
    <property type="nucleotide sequence ID" value="NZ_JBEXAC010000002.1"/>
</dbReference>
<comment type="similarity">
    <text evidence="2">Belongs to the SusD family.</text>
</comment>
<dbReference type="Proteomes" id="UP001549749">
    <property type="component" value="Unassembled WGS sequence"/>
</dbReference>
<evidence type="ECO:0000256" key="6">
    <source>
        <dbReference type="SAM" id="SignalP"/>
    </source>
</evidence>
<accession>A0ABV2T6Y7</accession>
<keyword evidence="4" id="KW-0472">Membrane</keyword>
<dbReference type="InterPro" id="IPR011990">
    <property type="entry name" value="TPR-like_helical_dom_sf"/>
</dbReference>
<protein>
    <submittedName>
        <fullName evidence="9">RagB/SusD family nutrient uptake outer membrane protein</fullName>
    </submittedName>
</protein>
<evidence type="ECO:0000313" key="10">
    <source>
        <dbReference type="Proteomes" id="UP001549749"/>
    </source>
</evidence>
<feature type="domain" description="SusD-like N-terminal" evidence="8">
    <location>
        <begin position="85"/>
        <end position="223"/>
    </location>
</feature>
<dbReference type="EMBL" id="JBEXAC010000002">
    <property type="protein sequence ID" value="MET6998776.1"/>
    <property type="molecule type" value="Genomic_DNA"/>
</dbReference>
<evidence type="ECO:0000256" key="2">
    <source>
        <dbReference type="ARBA" id="ARBA00006275"/>
    </source>
</evidence>
<evidence type="ECO:0000259" key="7">
    <source>
        <dbReference type="Pfam" id="PF07980"/>
    </source>
</evidence>
<evidence type="ECO:0000256" key="5">
    <source>
        <dbReference type="ARBA" id="ARBA00023237"/>
    </source>
</evidence>
<evidence type="ECO:0000256" key="1">
    <source>
        <dbReference type="ARBA" id="ARBA00004442"/>
    </source>
</evidence>
<keyword evidence="5" id="KW-0998">Cell outer membrane</keyword>
<dbReference type="Pfam" id="PF07980">
    <property type="entry name" value="SusD_RagB"/>
    <property type="match status" value="1"/>
</dbReference>
<dbReference type="InterPro" id="IPR033985">
    <property type="entry name" value="SusD-like_N"/>
</dbReference>
<feature type="chain" id="PRO_5047458378" evidence="6">
    <location>
        <begin position="22"/>
        <end position="511"/>
    </location>
</feature>
<comment type="caution">
    <text evidence="9">The sequence shown here is derived from an EMBL/GenBank/DDBJ whole genome shotgun (WGS) entry which is preliminary data.</text>
</comment>
<dbReference type="Gene3D" id="1.25.40.390">
    <property type="match status" value="1"/>
</dbReference>
<feature type="signal peptide" evidence="6">
    <location>
        <begin position="1"/>
        <end position="21"/>
    </location>
</feature>